<reference evidence="2 3" key="1">
    <citation type="submission" date="2014-02" db="EMBL/GenBank/DDBJ databases">
        <title>Comparative genomics and transcriptomics to identify genetic mechanisms underlying the emergence of carbapenem resistant Acinetobacter baumannii (CRAb).</title>
        <authorList>
            <person name="Harris A.D."/>
            <person name="Johnson K.J."/>
            <person name="George J."/>
            <person name="Shefchek K."/>
            <person name="Daugherty S.C."/>
            <person name="Parankush S."/>
            <person name="Sadzewicz L."/>
            <person name="Tallon L."/>
            <person name="Sengamalay N."/>
            <person name="Hazen T.H."/>
            <person name="Rasko D.A."/>
        </authorList>
    </citation>
    <scope>NUCLEOTIDE SEQUENCE [LARGE SCALE GENOMIC DNA]</scope>
    <source>
        <strain evidence="2 3">625974</strain>
    </source>
</reference>
<dbReference type="RefSeq" id="WP_079282471.1">
    <property type="nucleotide sequence ID" value="NZ_JEXD01000058.1"/>
</dbReference>
<proteinExistence type="predicted"/>
<comment type="caution">
    <text evidence="2">The sequence shown here is derived from an EMBL/GenBank/DDBJ whole genome shotgun (WGS) entry which is preliminary data.</text>
</comment>
<evidence type="ECO:0000313" key="2">
    <source>
        <dbReference type="EMBL" id="EXC04530.1"/>
    </source>
</evidence>
<feature type="signal peptide" evidence="1">
    <location>
        <begin position="1"/>
        <end position="24"/>
    </location>
</feature>
<organism evidence="2 3">
    <name type="scientific">Acinetobacter baumannii 625974</name>
    <dbReference type="NCBI Taxonomy" id="1310607"/>
    <lineage>
        <taxon>Bacteria</taxon>
        <taxon>Pseudomonadati</taxon>
        <taxon>Pseudomonadota</taxon>
        <taxon>Gammaproteobacteria</taxon>
        <taxon>Moraxellales</taxon>
        <taxon>Moraxellaceae</taxon>
        <taxon>Acinetobacter</taxon>
        <taxon>Acinetobacter calcoaceticus/baumannii complex</taxon>
    </lineage>
</organism>
<evidence type="ECO:0008006" key="4">
    <source>
        <dbReference type="Google" id="ProtNLM"/>
    </source>
</evidence>
<gene>
    <name evidence="2" type="ORF">J506_3764</name>
</gene>
<name>A0A009P9Z7_ACIBA</name>
<dbReference type="PATRIC" id="fig|1310607.3.peg.3638"/>
<accession>A0A009P9Z7</accession>
<dbReference type="AlphaFoldDB" id="A0A009P9Z7"/>
<evidence type="ECO:0000313" key="3">
    <source>
        <dbReference type="Proteomes" id="UP000021108"/>
    </source>
</evidence>
<dbReference type="EMBL" id="JEXD01000058">
    <property type="protein sequence ID" value="EXC04530.1"/>
    <property type="molecule type" value="Genomic_DNA"/>
</dbReference>
<dbReference type="SUPFAM" id="SSF56935">
    <property type="entry name" value="Porins"/>
    <property type="match status" value="1"/>
</dbReference>
<dbReference type="Proteomes" id="UP000021108">
    <property type="component" value="Unassembled WGS sequence"/>
</dbReference>
<sequence length="382" mass="42755">MQYRVVKTLAITMFTLGGFNTAQADALTIGDETTAKGALTLSGFLRAKYQDKSWSENDHKLTFDTAKINLDYQSPKLFGHVEYRCYQFDKLCDFSSLVDGYLGYKINQNDNITLGLQTVPFGPGRFWESNWYGGIVTQFGLEDVHNFGVKYHFQPFKATDVDLSYFAKDGGKYGSSSDASRYTANYVESLDEKNMWIARISRDLKLSKDDKLTAKLGGAYWYSDIDNDVTQSTGNRKAWTLFSTISYENLAFTLTGGKNKVDNKDPINANISTIGSFKDNYDIANNGTFYTADISYAFKNVGKIGTITPYAMYSTYKKDAEGFKDSSRSILGVSVDHEQFTFVAEYIIGKNDFNIGGTTESYAIGDDSGTNKLLNLQAIYNF</sequence>
<feature type="chain" id="PRO_5001449499" description="Phosphate-selective porin O and P family protein" evidence="1">
    <location>
        <begin position="25"/>
        <end position="382"/>
    </location>
</feature>
<keyword evidence="1" id="KW-0732">Signal</keyword>
<evidence type="ECO:0000256" key="1">
    <source>
        <dbReference type="SAM" id="SignalP"/>
    </source>
</evidence>
<protein>
    <recommendedName>
        <fullName evidence="4">Phosphate-selective porin O and P family protein</fullName>
    </recommendedName>
</protein>